<dbReference type="InterPro" id="IPR036282">
    <property type="entry name" value="Glutathione-S-Trfase_C_sf"/>
</dbReference>
<dbReference type="GO" id="GO:0004364">
    <property type="term" value="F:glutathione transferase activity"/>
    <property type="evidence" value="ECO:0007669"/>
    <property type="project" value="UniProtKB-EC"/>
</dbReference>
<proteinExistence type="inferred from homology"/>
<keyword evidence="6" id="KW-0732">Signal</keyword>
<dbReference type="Proteomes" id="UP001172457">
    <property type="component" value="Chromosome 3"/>
</dbReference>
<evidence type="ECO:0000256" key="2">
    <source>
        <dbReference type="ARBA" id="ARBA00012452"/>
    </source>
</evidence>
<dbReference type="GO" id="GO:0006749">
    <property type="term" value="P:glutathione metabolic process"/>
    <property type="evidence" value="ECO:0007669"/>
    <property type="project" value="InterPro"/>
</dbReference>
<dbReference type="GO" id="GO:0005737">
    <property type="term" value="C:cytoplasm"/>
    <property type="evidence" value="ECO:0007669"/>
    <property type="project" value="TreeGrafter"/>
</dbReference>
<feature type="domain" description="GST C-terminal" evidence="8">
    <location>
        <begin position="87"/>
        <end position="215"/>
    </location>
</feature>
<dbReference type="EC" id="2.5.1.18" evidence="2"/>
<dbReference type="SFLD" id="SFLDS00019">
    <property type="entry name" value="Glutathione_Transferase_(cytos"/>
    <property type="match status" value="1"/>
</dbReference>
<dbReference type="FunFam" id="3.40.30.10:FF:000014">
    <property type="entry name" value="Tau class glutathione S-transferase"/>
    <property type="match status" value="1"/>
</dbReference>
<feature type="chain" id="PRO_5041316207" description="Probable glutathione S-transferase" evidence="6">
    <location>
        <begin position="22"/>
        <end position="225"/>
    </location>
</feature>
<dbReference type="CDD" id="cd03058">
    <property type="entry name" value="GST_N_Tau"/>
    <property type="match status" value="1"/>
</dbReference>
<dbReference type="Gene3D" id="1.20.1050.10">
    <property type="match status" value="1"/>
</dbReference>
<dbReference type="InterPro" id="IPR004045">
    <property type="entry name" value="Glutathione_S-Trfase_N"/>
</dbReference>
<evidence type="ECO:0000256" key="5">
    <source>
        <dbReference type="ARBA" id="ARBA00071370"/>
    </source>
</evidence>
<evidence type="ECO:0000256" key="4">
    <source>
        <dbReference type="ARBA" id="ARBA00047960"/>
    </source>
</evidence>
<feature type="signal peptide" evidence="6">
    <location>
        <begin position="1"/>
        <end position="21"/>
    </location>
</feature>
<dbReference type="Pfam" id="PF02798">
    <property type="entry name" value="GST_N"/>
    <property type="match status" value="1"/>
</dbReference>
<evidence type="ECO:0000256" key="6">
    <source>
        <dbReference type="SAM" id="SignalP"/>
    </source>
</evidence>
<dbReference type="SUPFAM" id="SSF52833">
    <property type="entry name" value="Thioredoxin-like"/>
    <property type="match status" value="1"/>
</dbReference>
<dbReference type="InterPro" id="IPR040079">
    <property type="entry name" value="Glutathione_S-Trfase"/>
</dbReference>
<evidence type="ECO:0000313" key="10">
    <source>
        <dbReference type="Proteomes" id="UP001172457"/>
    </source>
</evidence>
<dbReference type="Gene3D" id="3.40.30.10">
    <property type="entry name" value="Glutaredoxin"/>
    <property type="match status" value="1"/>
</dbReference>
<dbReference type="PANTHER" id="PTHR11260">
    <property type="entry name" value="GLUTATHIONE S-TRANSFERASE, GST, SUPERFAMILY, GST DOMAIN CONTAINING"/>
    <property type="match status" value="1"/>
</dbReference>
<feature type="domain" description="GST N-terminal" evidence="7">
    <location>
        <begin position="2"/>
        <end position="81"/>
    </location>
</feature>
<dbReference type="InterPro" id="IPR036249">
    <property type="entry name" value="Thioredoxin-like_sf"/>
</dbReference>
<evidence type="ECO:0000259" key="7">
    <source>
        <dbReference type="PROSITE" id="PS50404"/>
    </source>
</evidence>
<keyword evidence="3" id="KW-0808">Transferase</keyword>
<name>A0AA38TK60_9ASTR</name>
<dbReference type="AlphaFoldDB" id="A0AA38TK60"/>
<reference evidence="9" key="1">
    <citation type="submission" date="2023-03" db="EMBL/GenBank/DDBJ databases">
        <title>Chromosome-scale reference genome and RAD-based genetic map of yellow starthistle (Centaurea solstitialis) reveal putative structural variation and QTLs associated with invader traits.</title>
        <authorList>
            <person name="Reatini B."/>
            <person name="Cang F.A."/>
            <person name="Jiang Q."/>
            <person name="Mckibben M.T.W."/>
            <person name="Barker M.S."/>
            <person name="Rieseberg L.H."/>
            <person name="Dlugosch K.M."/>
        </authorList>
    </citation>
    <scope>NUCLEOTIDE SEQUENCE</scope>
    <source>
        <strain evidence="9">CAN-66</strain>
        <tissue evidence="9">Leaf</tissue>
    </source>
</reference>
<evidence type="ECO:0000256" key="1">
    <source>
        <dbReference type="ARBA" id="ARBA00009929"/>
    </source>
</evidence>
<dbReference type="Pfam" id="PF00043">
    <property type="entry name" value="GST_C"/>
    <property type="match status" value="1"/>
</dbReference>
<dbReference type="PANTHER" id="PTHR11260:SF762">
    <property type="entry name" value="GLUTATHIONE TRANSFERASE"/>
    <property type="match status" value="1"/>
</dbReference>
<organism evidence="9 10">
    <name type="scientific">Centaurea solstitialis</name>
    <name type="common">yellow star-thistle</name>
    <dbReference type="NCBI Taxonomy" id="347529"/>
    <lineage>
        <taxon>Eukaryota</taxon>
        <taxon>Viridiplantae</taxon>
        <taxon>Streptophyta</taxon>
        <taxon>Embryophyta</taxon>
        <taxon>Tracheophyta</taxon>
        <taxon>Spermatophyta</taxon>
        <taxon>Magnoliopsida</taxon>
        <taxon>eudicotyledons</taxon>
        <taxon>Gunneridae</taxon>
        <taxon>Pentapetalae</taxon>
        <taxon>asterids</taxon>
        <taxon>campanulids</taxon>
        <taxon>Asterales</taxon>
        <taxon>Asteraceae</taxon>
        <taxon>Carduoideae</taxon>
        <taxon>Cardueae</taxon>
        <taxon>Centaureinae</taxon>
        <taxon>Centaurea</taxon>
    </lineage>
</organism>
<dbReference type="InterPro" id="IPR045074">
    <property type="entry name" value="GST_C_Tau"/>
</dbReference>
<dbReference type="SFLD" id="SFLDG01152">
    <property type="entry name" value="Main.3:_Omega-_and_Tau-like"/>
    <property type="match status" value="1"/>
</dbReference>
<keyword evidence="10" id="KW-1185">Reference proteome</keyword>
<dbReference type="SFLD" id="SFLDG00358">
    <property type="entry name" value="Main_(cytGST)"/>
    <property type="match status" value="1"/>
</dbReference>
<comment type="catalytic activity">
    <reaction evidence="4">
        <text>RX + glutathione = an S-substituted glutathione + a halide anion + H(+)</text>
        <dbReference type="Rhea" id="RHEA:16437"/>
        <dbReference type="ChEBI" id="CHEBI:15378"/>
        <dbReference type="ChEBI" id="CHEBI:16042"/>
        <dbReference type="ChEBI" id="CHEBI:17792"/>
        <dbReference type="ChEBI" id="CHEBI:57925"/>
        <dbReference type="ChEBI" id="CHEBI:90779"/>
        <dbReference type="EC" id="2.5.1.18"/>
    </reaction>
</comment>
<dbReference type="PROSITE" id="PS50404">
    <property type="entry name" value="GST_NTER"/>
    <property type="match status" value="1"/>
</dbReference>
<dbReference type="CDD" id="cd03185">
    <property type="entry name" value="GST_C_Tau"/>
    <property type="match status" value="1"/>
</dbReference>
<dbReference type="EMBL" id="JARYMX010000003">
    <property type="protein sequence ID" value="KAJ9558498.1"/>
    <property type="molecule type" value="Genomic_DNA"/>
</dbReference>
<dbReference type="FunFam" id="1.20.1050.10:FF:000012">
    <property type="entry name" value="Tau class glutathione S-transferase"/>
    <property type="match status" value="1"/>
</dbReference>
<dbReference type="InterPro" id="IPR045073">
    <property type="entry name" value="Omega/Tau-like"/>
</dbReference>
<evidence type="ECO:0000259" key="8">
    <source>
        <dbReference type="PROSITE" id="PS50405"/>
    </source>
</evidence>
<comment type="similarity">
    <text evidence="1">Belongs to the GST superfamily. HSP26 family.</text>
</comment>
<dbReference type="PROSITE" id="PS50405">
    <property type="entry name" value="GST_CTER"/>
    <property type="match status" value="1"/>
</dbReference>
<dbReference type="InterPro" id="IPR004046">
    <property type="entry name" value="GST_C"/>
</dbReference>
<gene>
    <name evidence="9" type="ORF">OSB04_013112</name>
</gene>
<evidence type="ECO:0000256" key="3">
    <source>
        <dbReference type="ARBA" id="ARBA00022679"/>
    </source>
</evidence>
<sequence>MGEVKLFRTWSSLFALRVVWALKLKGVEYETIYEDLANKSSSLLEYNPVHKKVPVLLHNGIPICESLVILEYIDETWNKGVRFLPEDPLARATARFWAKFNDEQVFPSLFRYFMSQGEDQDKAKENALENLKLVEEHLKGKKFFGGEKFGFLDLVFGWLARYPGIVNKAGNLKLLDKQMFPSLCTWMELFGDVPVIKENWPDEEALILKFHETRQGLGIYISSPN</sequence>
<protein>
    <recommendedName>
        <fullName evidence="5">Probable glutathione S-transferase</fullName>
        <ecNumber evidence="2">2.5.1.18</ecNumber>
    </recommendedName>
</protein>
<comment type="caution">
    <text evidence="9">The sequence shown here is derived from an EMBL/GenBank/DDBJ whole genome shotgun (WGS) entry which is preliminary data.</text>
</comment>
<accession>A0AA38TK60</accession>
<dbReference type="InterPro" id="IPR010987">
    <property type="entry name" value="Glutathione-S-Trfase_C-like"/>
</dbReference>
<evidence type="ECO:0000313" key="9">
    <source>
        <dbReference type="EMBL" id="KAJ9558498.1"/>
    </source>
</evidence>
<dbReference type="SUPFAM" id="SSF47616">
    <property type="entry name" value="GST C-terminal domain-like"/>
    <property type="match status" value="1"/>
</dbReference>